<protein>
    <submittedName>
        <fullName evidence="2">Uncharacterized protein</fullName>
    </submittedName>
</protein>
<evidence type="ECO:0000313" key="2">
    <source>
        <dbReference type="EMBL" id="KAF9790461.1"/>
    </source>
</evidence>
<name>A0A9P6LAT7_9AGAM</name>
<accession>A0A9P6LAT7</accession>
<proteinExistence type="predicted"/>
<keyword evidence="3" id="KW-1185">Reference proteome</keyword>
<dbReference type="AlphaFoldDB" id="A0A9P6LAT7"/>
<organism evidence="2 3">
    <name type="scientific">Thelephora terrestris</name>
    <dbReference type="NCBI Taxonomy" id="56493"/>
    <lineage>
        <taxon>Eukaryota</taxon>
        <taxon>Fungi</taxon>
        <taxon>Dikarya</taxon>
        <taxon>Basidiomycota</taxon>
        <taxon>Agaricomycotina</taxon>
        <taxon>Agaricomycetes</taxon>
        <taxon>Thelephorales</taxon>
        <taxon>Thelephoraceae</taxon>
        <taxon>Thelephora</taxon>
    </lineage>
</organism>
<dbReference type="OrthoDB" id="3249923at2759"/>
<evidence type="ECO:0000256" key="1">
    <source>
        <dbReference type="SAM" id="MobiDB-lite"/>
    </source>
</evidence>
<reference evidence="2" key="1">
    <citation type="journal article" date="2020" name="Nat. Commun.">
        <title>Large-scale genome sequencing of mycorrhizal fungi provides insights into the early evolution of symbiotic traits.</title>
        <authorList>
            <person name="Miyauchi S."/>
            <person name="Kiss E."/>
            <person name="Kuo A."/>
            <person name="Drula E."/>
            <person name="Kohler A."/>
            <person name="Sanchez-Garcia M."/>
            <person name="Morin E."/>
            <person name="Andreopoulos B."/>
            <person name="Barry K.W."/>
            <person name="Bonito G."/>
            <person name="Buee M."/>
            <person name="Carver A."/>
            <person name="Chen C."/>
            <person name="Cichocki N."/>
            <person name="Clum A."/>
            <person name="Culley D."/>
            <person name="Crous P.W."/>
            <person name="Fauchery L."/>
            <person name="Girlanda M."/>
            <person name="Hayes R.D."/>
            <person name="Keri Z."/>
            <person name="LaButti K."/>
            <person name="Lipzen A."/>
            <person name="Lombard V."/>
            <person name="Magnuson J."/>
            <person name="Maillard F."/>
            <person name="Murat C."/>
            <person name="Nolan M."/>
            <person name="Ohm R.A."/>
            <person name="Pangilinan J."/>
            <person name="Pereira M.F."/>
            <person name="Perotto S."/>
            <person name="Peter M."/>
            <person name="Pfister S."/>
            <person name="Riley R."/>
            <person name="Sitrit Y."/>
            <person name="Stielow J.B."/>
            <person name="Szollosi G."/>
            <person name="Zifcakova L."/>
            <person name="Stursova M."/>
            <person name="Spatafora J.W."/>
            <person name="Tedersoo L."/>
            <person name="Vaario L.M."/>
            <person name="Yamada A."/>
            <person name="Yan M."/>
            <person name="Wang P."/>
            <person name="Xu J."/>
            <person name="Bruns T."/>
            <person name="Baldrian P."/>
            <person name="Vilgalys R."/>
            <person name="Dunand C."/>
            <person name="Henrissat B."/>
            <person name="Grigoriev I.V."/>
            <person name="Hibbett D."/>
            <person name="Nagy L.G."/>
            <person name="Martin F.M."/>
        </authorList>
    </citation>
    <scope>NUCLEOTIDE SEQUENCE</scope>
    <source>
        <strain evidence="2">UH-Tt-Lm1</strain>
    </source>
</reference>
<feature type="region of interest" description="Disordered" evidence="1">
    <location>
        <begin position="1"/>
        <end position="60"/>
    </location>
</feature>
<gene>
    <name evidence="2" type="ORF">BJ322DRAFT_1017172</name>
</gene>
<reference evidence="2" key="2">
    <citation type="submission" date="2020-11" db="EMBL/GenBank/DDBJ databases">
        <authorList>
            <consortium name="DOE Joint Genome Institute"/>
            <person name="Kuo A."/>
            <person name="Miyauchi S."/>
            <person name="Kiss E."/>
            <person name="Drula E."/>
            <person name="Kohler A."/>
            <person name="Sanchez-Garcia M."/>
            <person name="Andreopoulos B."/>
            <person name="Barry K.W."/>
            <person name="Bonito G."/>
            <person name="Buee M."/>
            <person name="Carver A."/>
            <person name="Chen C."/>
            <person name="Cichocki N."/>
            <person name="Clum A."/>
            <person name="Culley D."/>
            <person name="Crous P.W."/>
            <person name="Fauchery L."/>
            <person name="Girlanda M."/>
            <person name="Hayes R."/>
            <person name="Keri Z."/>
            <person name="Labutti K."/>
            <person name="Lipzen A."/>
            <person name="Lombard V."/>
            <person name="Magnuson J."/>
            <person name="Maillard F."/>
            <person name="Morin E."/>
            <person name="Murat C."/>
            <person name="Nolan M."/>
            <person name="Ohm R."/>
            <person name="Pangilinan J."/>
            <person name="Pereira M."/>
            <person name="Perotto S."/>
            <person name="Peter M."/>
            <person name="Riley R."/>
            <person name="Sitrit Y."/>
            <person name="Stielow B."/>
            <person name="Szollosi G."/>
            <person name="Zifcakova L."/>
            <person name="Stursova M."/>
            <person name="Spatafora J.W."/>
            <person name="Tedersoo L."/>
            <person name="Vaario L.-M."/>
            <person name="Yamada A."/>
            <person name="Yan M."/>
            <person name="Wang P."/>
            <person name="Xu J."/>
            <person name="Bruns T."/>
            <person name="Baldrian P."/>
            <person name="Vilgalys R."/>
            <person name="Henrissat B."/>
            <person name="Grigoriev I.V."/>
            <person name="Hibbett D."/>
            <person name="Nagy L.G."/>
            <person name="Martin F.M."/>
        </authorList>
    </citation>
    <scope>NUCLEOTIDE SEQUENCE</scope>
    <source>
        <strain evidence="2">UH-Tt-Lm1</strain>
    </source>
</reference>
<feature type="region of interest" description="Disordered" evidence="1">
    <location>
        <begin position="229"/>
        <end position="251"/>
    </location>
</feature>
<sequence>MAAKTSASRHRRGGGIAVKQPTQIPIEITDSSESETHDDFYASDSGHSAHRPQAERTEGPSDEIMLTLQNLSDLSIQPPGAGTRGIVKRPPFLRSQLRKSFLKRCEAEGIPIKGGKMRAPEVTYVYRTIGSENTFKATVKHWGCPLCETYSNLETQQVLERHLRDKDGGHPEVKVEMRKENDHKWEITLVMPDVVEEEEEEEDSSESEIVEIFPDSAARRQWKTFAPHHRTGTVPMDVDENGAPTKAEPEEVTLPSAEEIHDSLLDPSIRPPYLPFKSVEFSCRPNGPKLYDILGAKSLDEFGILAWSIIDREEELFEMDGVRDEDKVMQALWCRWIMLNRQKHFIRNYSEGTKQFIRDNHEYIRRGAGWLALRAWLLVLHQTRFLKIEEVVDALQFYESLVDIQ</sequence>
<dbReference type="Proteomes" id="UP000736335">
    <property type="component" value="Unassembled WGS sequence"/>
</dbReference>
<evidence type="ECO:0000313" key="3">
    <source>
        <dbReference type="Proteomes" id="UP000736335"/>
    </source>
</evidence>
<dbReference type="EMBL" id="WIUZ02000002">
    <property type="protein sequence ID" value="KAF9790461.1"/>
    <property type="molecule type" value="Genomic_DNA"/>
</dbReference>
<comment type="caution">
    <text evidence="2">The sequence shown here is derived from an EMBL/GenBank/DDBJ whole genome shotgun (WGS) entry which is preliminary data.</text>
</comment>